<gene>
    <name evidence="3" type="ORF">AN936_09450</name>
</gene>
<sequence length="142" mass="16001">MTLHEPVGQRLDPLAPPGFVARQSEDGIACELLRPHFPPDRETLLLAGFDGYERLVRLEQAEGDRSGRCIIYPQSWRSLLCSGVVRVLMAHNHPSGIARPSDADRRCTQEAALFLRTLDVELVDHLIFVESGHFSFRRAELL</sequence>
<dbReference type="InterPro" id="IPR020891">
    <property type="entry name" value="UPF0758_CS"/>
</dbReference>
<dbReference type="SUPFAM" id="SSF102712">
    <property type="entry name" value="JAB1/MPN domain"/>
    <property type="match status" value="1"/>
</dbReference>
<dbReference type="PANTHER" id="PTHR30471">
    <property type="entry name" value="DNA REPAIR PROTEIN RADC"/>
    <property type="match status" value="1"/>
</dbReference>
<proteinExistence type="predicted"/>
<feature type="domain" description="RadC-like JAB" evidence="2">
    <location>
        <begin position="40"/>
        <end position="139"/>
    </location>
</feature>
<keyword evidence="1" id="KW-0645">Protease</keyword>
<dbReference type="PATRIC" id="fig|33050.5.peg.1958"/>
<dbReference type="Proteomes" id="UP000058074">
    <property type="component" value="Chromosome"/>
</dbReference>
<keyword evidence="1" id="KW-0378">Hydrolase</keyword>
<dbReference type="RefSeq" id="WP_054590199.1">
    <property type="nucleotide sequence ID" value="NZ_CP012700.1"/>
</dbReference>
<dbReference type="Gene3D" id="3.40.140.10">
    <property type="entry name" value="Cytidine Deaminase, domain 2"/>
    <property type="match status" value="1"/>
</dbReference>
<evidence type="ECO:0000259" key="2">
    <source>
        <dbReference type="Pfam" id="PF04002"/>
    </source>
</evidence>
<reference evidence="3 4" key="1">
    <citation type="journal article" date="2015" name="Genome Announc.">
        <title>Complete Genome Sequence of Polypropylene Glycol- and Polyethylene Glycol-Degrading Sphingopyxis macrogoltabida Strain EY-1.</title>
        <authorList>
            <person name="Ohtsubo Y."/>
            <person name="Nagata Y."/>
            <person name="Numata M."/>
            <person name="Tsuchikane K."/>
            <person name="Hosoyama A."/>
            <person name="Yamazoe A."/>
            <person name="Tsuda M."/>
            <person name="Fujita N."/>
            <person name="Kawai F."/>
        </authorList>
    </citation>
    <scope>NUCLEOTIDE SEQUENCE [LARGE SCALE GENOMIC DNA]</scope>
    <source>
        <strain evidence="3 4">EY-1</strain>
    </source>
</reference>
<dbReference type="PANTHER" id="PTHR30471:SF3">
    <property type="entry name" value="UPF0758 PROTEIN YEES-RELATED"/>
    <property type="match status" value="1"/>
</dbReference>
<dbReference type="KEGG" id="smag:AN936_09450"/>
<keyword evidence="1" id="KW-0482">Metalloprotease</keyword>
<dbReference type="AlphaFoldDB" id="A0A0N9UZG8"/>
<dbReference type="Pfam" id="PF04002">
    <property type="entry name" value="RadC"/>
    <property type="match status" value="1"/>
</dbReference>
<dbReference type="PROSITE" id="PS01302">
    <property type="entry name" value="UPF0758"/>
    <property type="match status" value="1"/>
</dbReference>
<evidence type="ECO:0000256" key="1">
    <source>
        <dbReference type="ARBA" id="ARBA00023049"/>
    </source>
</evidence>
<accession>A0A0N9UZG8</accession>
<dbReference type="EMBL" id="CP012700">
    <property type="protein sequence ID" value="ALH80586.1"/>
    <property type="molecule type" value="Genomic_DNA"/>
</dbReference>
<dbReference type="GO" id="GO:0008237">
    <property type="term" value="F:metallopeptidase activity"/>
    <property type="evidence" value="ECO:0007669"/>
    <property type="project" value="UniProtKB-KW"/>
</dbReference>
<organism evidence="3 4">
    <name type="scientific">Sphingopyxis macrogoltabida</name>
    <name type="common">Sphingomonas macrogoltabidus</name>
    <dbReference type="NCBI Taxonomy" id="33050"/>
    <lineage>
        <taxon>Bacteria</taxon>
        <taxon>Pseudomonadati</taxon>
        <taxon>Pseudomonadota</taxon>
        <taxon>Alphaproteobacteria</taxon>
        <taxon>Sphingomonadales</taxon>
        <taxon>Sphingomonadaceae</taxon>
        <taxon>Sphingopyxis</taxon>
    </lineage>
</organism>
<name>A0A0N9UZG8_SPHMC</name>
<dbReference type="InterPro" id="IPR001405">
    <property type="entry name" value="UPF0758"/>
</dbReference>
<protein>
    <submittedName>
        <fullName evidence="3">DNA repair protein RadC</fullName>
    </submittedName>
</protein>
<evidence type="ECO:0000313" key="4">
    <source>
        <dbReference type="Proteomes" id="UP000058074"/>
    </source>
</evidence>
<evidence type="ECO:0000313" key="3">
    <source>
        <dbReference type="EMBL" id="ALH80586.1"/>
    </source>
</evidence>
<dbReference type="InterPro" id="IPR025657">
    <property type="entry name" value="RadC_JAB"/>
</dbReference>